<keyword evidence="1" id="KW-0472">Membrane</keyword>
<dbReference type="RefSeq" id="WP_168020559.1">
    <property type="nucleotide sequence ID" value="NZ_JAATEP010000074.1"/>
</dbReference>
<dbReference type="EMBL" id="JAATEP010000074">
    <property type="protein sequence ID" value="NJP97817.1"/>
    <property type="molecule type" value="Genomic_DNA"/>
</dbReference>
<evidence type="ECO:0008006" key="4">
    <source>
        <dbReference type="Google" id="ProtNLM"/>
    </source>
</evidence>
<organism evidence="2 3">
    <name type="scientific">Nonomuraea composti</name>
    <dbReference type="NCBI Taxonomy" id="2720023"/>
    <lineage>
        <taxon>Bacteria</taxon>
        <taxon>Bacillati</taxon>
        <taxon>Actinomycetota</taxon>
        <taxon>Actinomycetes</taxon>
        <taxon>Streptosporangiales</taxon>
        <taxon>Streptosporangiaceae</taxon>
        <taxon>Nonomuraea</taxon>
    </lineage>
</organism>
<accession>A0ABX1BLH1</accession>
<evidence type="ECO:0000313" key="3">
    <source>
        <dbReference type="Proteomes" id="UP000696294"/>
    </source>
</evidence>
<evidence type="ECO:0000256" key="1">
    <source>
        <dbReference type="SAM" id="Phobius"/>
    </source>
</evidence>
<feature type="transmembrane region" description="Helical" evidence="1">
    <location>
        <begin position="376"/>
        <end position="398"/>
    </location>
</feature>
<feature type="transmembrane region" description="Helical" evidence="1">
    <location>
        <begin position="349"/>
        <end position="369"/>
    </location>
</feature>
<dbReference type="Proteomes" id="UP000696294">
    <property type="component" value="Unassembled WGS sequence"/>
</dbReference>
<feature type="transmembrane region" description="Helical" evidence="1">
    <location>
        <begin position="318"/>
        <end position="337"/>
    </location>
</feature>
<protein>
    <recommendedName>
        <fullName evidence="4">Glycosyltransferase RgtA/B/C/D-like domain-containing protein</fullName>
    </recommendedName>
</protein>
<evidence type="ECO:0000313" key="2">
    <source>
        <dbReference type="EMBL" id="NJP97817.1"/>
    </source>
</evidence>
<keyword evidence="1" id="KW-1133">Transmembrane helix</keyword>
<feature type="transmembrane region" description="Helical" evidence="1">
    <location>
        <begin position="500"/>
        <end position="520"/>
    </location>
</feature>
<feature type="transmembrane region" description="Helical" evidence="1">
    <location>
        <begin position="188"/>
        <end position="219"/>
    </location>
</feature>
<reference evidence="2 3" key="1">
    <citation type="submission" date="2020-03" db="EMBL/GenBank/DDBJ databases">
        <title>WGS of actinomycetes isolated from Thailand.</title>
        <authorList>
            <person name="Thawai C."/>
        </authorList>
    </citation>
    <scope>NUCLEOTIDE SEQUENCE [LARGE SCALE GENOMIC DNA]</scope>
    <source>
        <strain evidence="2 3">FMUSA5-5</strain>
    </source>
</reference>
<comment type="caution">
    <text evidence="2">The sequence shown here is derived from an EMBL/GenBank/DDBJ whole genome shotgun (WGS) entry which is preliminary data.</text>
</comment>
<feature type="transmembrane region" description="Helical" evidence="1">
    <location>
        <begin position="25"/>
        <end position="43"/>
    </location>
</feature>
<feature type="transmembrane region" description="Helical" evidence="1">
    <location>
        <begin position="285"/>
        <end position="306"/>
    </location>
</feature>
<sequence length="606" mass="62698">MMTAFMVDAPAPPVRGRSGAAGARVWWLLAAGWLAQVALRLWLNRYHTMPVANPDETGYLLAARWLAGGAGADLSGSTFYQAGYALLLVPIFWLTSDPALAYRLAVGVGAMAAASAYPMAYVLLRRLRLDRRAALVAAFVAGLSPALLVFSGFALADAILPVVVLAWLTALHDLVAGGAERRRVVAGAVAGGLAAYAMATHLRGTVIVAVCLLVAVALWRRLPRAALIATLASAVAGAVAGDALNVALRAALYPGGPRDLSALLVERLTSVDGQAWALSGAAGQLWYLVTGTWGLAGVGLAGAAALLARRSAPLAPRVLAGALLAATLGIAYASSAALPDEHRVGNFAYGRYLSCVAVAWTLAGLLTLLRARRLAVARCALAAVGLLAVTGGVTAWYAGDRLHRHAFIAFDFPEVIFLTRTFDALDLVTASLSALALLACLTAAALLARPATATPAGRPATAPIQRLATALKAATASRPATAFRPSTVSRSATAAFARRPATAVVGVLALIHLAFIAHLAPSPPAPGPDRLPAPAPPGRVAVEAGVRWNVWVPLSYRVWWTGIERFHGTTPPAGACTAVVQEDAGPPPEGWAVTGARHGWATWSRC</sequence>
<feature type="transmembrane region" description="Helical" evidence="1">
    <location>
        <begin position="135"/>
        <end position="168"/>
    </location>
</feature>
<keyword evidence="3" id="KW-1185">Reference proteome</keyword>
<feature type="transmembrane region" description="Helical" evidence="1">
    <location>
        <begin position="74"/>
        <end position="94"/>
    </location>
</feature>
<keyword evidence="1" id="KW-0812">Transmembrane</keyword>
<gene>
    <name evidence="2" type="ORF">HCN51_51805</name>
</gene>
<feature type="transmembrane region" description="Helical" evidence="1">
    <location>
        <begin position="100"/>
        <end position="123"/>
    </location>
</feature>
<feature type="transmembrane region" description="Helical" evidence="1">
    <location>
        <begin position="427"/>
        <end position="448"/>
    </location>
</feature>
<proteinExistence type="predicted"/>
<feature type="transmembrane region" description="Helical" evidence="1">
    <location>
        <begin position="226"/>
        <end position="248"/>
    </location>
</feature>
<name>A0ABX1BLH1_9ACTN</name>